<reference evidence="2" key="1">
    <citation type="submission" date="2022-01" db="EMBL/GenBank/DDBJ databases">
        <authorList>
            <person name="Braso-Vives M."/>
        </authorList>
    </citation>
    <scope>NUCLEOTIDE SEQUENCE</scope>
</reference>
<name>A0A8J9Z7Q3_BRALA</name>
<dbReference type="OrthoDB" id="4327074at2759"/>
<evidence type="ECO:0000256" key="1">
    <source>
        <dbReference type="SAM" id="MobiDB-lite"/>
    </source>
</evidence>
<feature type="region of interest" description="Disordered" evidence="1">
    <location>
        <begin position="191"/>
        <end position="259"/>
    </location>
</feature>
<feature type="compositionally biased region" description="Basic and acidic residues" evidence="1">
    <location>
        <begin position="191"/>
        <end position="203"/>
    </location>
</feature>
<feature type="compositionally biased region" description="Basic and acidic residues" evidence="1">
    <location>
        <begin position="211"/>
        <end position="226"/>
    </location>
</feature>
<keyword evidence="3" id="KW-1185">Reference proteome</keyword>
<evidence type="ECO:0000313" key="2">
    <source>
        <dbReference type="EMBL" id="CAH1248866.1"/>
    </source>
</evidence>
<dbReference type="Proteomes" id="UP000838412">
    <property type="component" value="Chromosome 17"/>
</dbReference>
<dbReference type="AlphaFoldDB" id="A0A8J9Z7Q3"/>
<gene>
    <name evidence="2" type="primary">Hypp8461</name>
    <name evidence="2" type="ORF">BLAG_LOCUS10156</name>
</gene>
<proteinExistence type="predicted"/>
<accession>A0A8J9Z7Q3</accession>
<dbReference type="EMBL" id="OV696702">
    <property type="protein sequence ID" value="CAH1248866.1"/>
    <property type="molecule type" value="Genomic_DNA"/>
</dbReference>
<evidence type="ECO:0000313" key="3">
    <source>
        <dbReference type="Proteomes" id="UP000838412"/>
    </source>
</evidence>
<sequence>MQEALRVIREEGKSVYSVAKDFNLVRNTLNNRVLERHEDQPGRPTKLSSEDEKALVNNSIYMTEKAFPLTAGEPLDVTVFSTLKARWARTLETLQAVDIKFQAKKRNFLAIFSTVQDCSTTEKDDSTAACCVTCGHATVNANSETLVPKRLQGILRPLENTTTPQTKRKKLTACVWTHQDIIDELKKKEEDEKLKKANDEEKKKKAMLNRMQKEADEIQRRGKAGESKLQPHAHRDQSRCSEAQGEKRAKDAGGDSRAK</sequence>
<feature type="compositionally biased region" description="Basic and acidic residues" evidence="1">
    <location>
        <begin position="233"/>
        <end position="259"/>
    </location>
</feature>
<organism evidence="2 3">
    <name type="scientific">Branchiostoma lanceolatum</name>
    <name type="common">Common lancelet</name>
    <name type="synonym">Amphioxus lanceolatum</name>
    <dbReference type="NCBI Taxonomy" id="7740"/>
    <lineage>
        <taxon>Eukaryota</taxon>
        <taxon>Metazoa</taxon>
        <taxon>Chordata</taxon>
        <taxon>Cephalochordata</taxon>
        <taxon>Leptocardii</taxon>
        <taxon>Amphioxiformes</taxon>
        <taxon>Branchiostomatidae</taxon>
        <taxon>Branchiostoma</taxon>
    </lineage>
</organism>
<protein>
    <submittedName>
        <fullName evidence="2">Hypp8461 protein</fullName>
    </submittedName>
</protein>